<gene>
    <name evidence="2" type="ORF">KC19_3G137800</name>
</gene>
<evidence type="ECO:0000256" key="1">
    <source>
        <dbReference type="SAM" id="MobiDB-lite"/>
    </source>
</evidence>
<sequence>MTTSPPPNDPANKKLPQSNQNTPPSCTRTPSFNATTQSLPIFPESNMSSLLLNHSRAEIASKHSPTKATIKQNSAGWARLPRPQYASTSTTNTNSPSTYTTTQLTQLKTNNRDTPPLPSNSASSLNYPKKQLDLNLTPQI</sequence>
<dbReference type="AlphaFoldDB" id="A0A8T0IKN6"/>
<feature type="compositionally biased region" description="Polar residues" evidence="1">
    <location>
        <begin position="15"/>
        <end position="40"/>
    </location>
</feature>
<evidence type="ECO:0000313" key="3">
    <source>
        <dbReference type="Proteomes" id="UP000822688"/>
    </source>
</evidence>
<feature type="compositionally biased region" description="Low complexity" evidence="1">
    <location>
        <begin position="87"/>
        <end position="109"/>
    </location>
</feature>
<proteinExistence type="predicted"/>
<keyword evidence="3" id="KW-1185">Reference proteome</keyword>
<reference evidence="2" key="1">
    <citation type="submission" date="2020-06" db="EMBL/GenBank/DDBJ databases">
        <title>WGS assembly of Ceratodon purpureus strain R40.</title>
        <authorList>
            <person name="Carey S.B."/>
            <person name="Jenkins J."/>
            <person name="Shu S."/>
            <person name="Lovell J.T."/>
            <person name="Sreedasyam A."/>
            <person name="Maumus F."/>
            <person name="Tiley G.P."/>
            <person name="Fernandez-Pozo N."/>
            <person name="Barry K."/>
            <person name="Chen C."/>
            <person name="Wang M."/>
            <person name="Lipzen A."/>
            <person name="Daum C."/>
            <person name="Saski C.A."/>
            <person name="Payton A.C."/>
            <person name="Mcbreen J.C."/>
            <person name="Conrad R.E."/>
            <person name="Kollar L.M."/>
            <person name="Olsson S."/>
            <person name="Huttunen S."/>
            <person name="Landis J.B."/>
            <person name="Wickett N.J."/>
            <person name="Johnson M.G."/>
            <person name="Rensing S.A."/>
            <person name="Grimwood J."/>
            <person name="Schmutz J."/>
            <person name="Mcdaniel S.F."/>
        </authorList>
    </citation>
    <scope>NUCLEOTIDE SEQUENCE</scope>
    <source>
        <strain evidence="2">R40</strain>
    </source>
</reference>
<feature type="region of interest" description="Disordered" evidence="1">
    <location>
        <begin position="1"/>
        <end position="40"/>
    </location>
</feature>
<protein>
    <submittedName>
        <fullName evidence="2">Uncharacterized protein</fullName>
    </submittedName>
</protein>
<dbReference type="Proteomes" id="UP000822688">
    <property type="component" value="Chromosome 3"/>
</dbReference>
<feature type="non-terminal residue" evidence="2">
    <location>
        <position position="140"/>
    </location>
</feature>
<feature type="compositionally biased region" description="Low complexity" evidence="1">
    <location>
        <begin position="119"/>
        <end position="128"/>
    </location>
</feature>
<dbReference type="EMBL" id="CM026423">
    <property type="protein sequence ID" value="KAG0583461.1"/>
    <property type="molecule type" value="Genomic_DNA"/>
</dbReference>
<feature type="compositionally biased region" description="Polar residues" evidence="1">
    <location>
        <begin position="66"/>
        <end position="75"/>
    </location>
</feature>
<accession>A0A8T0IKN6</accession>
<organism evidence="2 3">
    <name type="scientific">Ceratodon purpureus</name>
    <name type="common">Fire moss</name>
    <name type="synonym">Dicranum purpureum</name>
    <dbReference type="NCBI Taxonomy" id="3225"/>
    <lineage>
        <taxon>Eukaryota</taxon>
        <taxon>Viridiplantae</taxon>
        <taxon>Streptophyta</taxon>
        <taxon>Embryophyta</taxon>
        <taxon>Bryophyta</taxon>
        <taxon>Bryophytina</taxon>
        <taxon>Bryopsida</taxon>
        <taxon>Dicranidae</taxon>
        <taxon>Pseudoditrichales</taxon>
        <taxon>Ditrichaceae</taxon>
        <taxon>Ceratodon</taxon>
    </lineage>
</organism>
<comment type="caution">
    <text evidence="2">The sequence shown here is derived from an EMBL/GenBank/DDBJ whole genome shotgun (WGS) entry which is preliminary data.</text>
</comment>
<feature type="region of interest" description="Disordered" evidence="1">
    <location>
        <begin position="59"/>
        <end position="140"/>
    </location>
</feature>
<name>A0A8T0IKN6_CERPU</name>
<evidence type="ECO:0000313" key="2">
    <source>
        <dbReference type="EMBL" id="KAG0583461.1"/>
    </source>
</evidence>